<evidence type="ECO:0000313" key="3">
    <source>
        <dbReference type="Proteomes" id="UP000184139"/>
    </source>
</evidence>
<name>A0A1M5VTL7_9BACT</name>
<evidence type="ECO:0000256" key="1">
    <source>
        <dbReference type="SAM" id="Phobius"/>
    </source>
</evidence>
<dbReference type="EMBL" id="FQXS01000009">
    <property type="protein sequence ID" value="SHH78596.1"/>
    <property type="molecule type" value="Genomic_DNA"/>
</dbReference>
<evidence type="ECO:0000313" key="2">
    <source>
        <dbReference type="EMBL" id="SHH78596.1"/>
    </source>
</evidence>
<keyword evidence="1" id="KW-1133">Transmembrane helix</keyword>
<feature type="transmembrane region" description="Helical" evidence="1">
    <location>
        <begin position="48"/>
        <end position="68"/>
    </location>
</feature>
<dbReference type="OrthoDB" id="1525247at2"/>
<keyword evidence="1" id="KW-0472">Membrane</keyword>
<organism evidence="2 3">
    <name type="scientific">Desulfofustis glycolicus DSM 9705</name>
    <dbReference type="NCBI Taxonomy" id="1121409"/>
    <lineage>
        <taxon>Bacteria</taxon>
        <taxon>Pseudomonadati</taxon>
        <taxon>Thermodesulfobacteriota</taxon>
        <taxon>Desulfobulbia</taxon>
        <taxon>Desulfobulbales</taxon>
        <taxon>Desulfocapsaceae</taxon>
        <taxon>Desulfofustis</taxon>
    </lineage>
</organism>
<dbReference type="RefSeq" id="WP_073375512.1">
    <property type="nucleotide sequence ID" value="NZ_FQXS01000009.1"/>
</dbReference>
<keyword evidence="3" id="KW-1185">Reference proteome</keyword>
<accession>A0A1M5VTL7</accession>
<gene>
    <name evidence="2" type="ORF">SAMN02745124_01906</name>
</gene>
<dbReference type="AlphaFoldDB" id="A0A1M5VTL7"/>
<sequence length="82" mass="9500">MISLIDYLLERRTPLRYLFYVLVFAIVVWSLTVDTSHAHTWLERTVPGFWSLFGLGACIVLIFAARWLSGAGIAREEDYYDN</sequence>
<dbReference type="Proteomes" id="UP000184139">
    <property type="component" value="Unassembled WGS sequence"/>
</dbReference>
<feature type="transmembrane region" description="Helical" evidence="1">
    <location>
        <begin position="17"/>
        <end position="36"/>
    </location>
</feature>
<reference evidence="2 3" key="1">
    <citation type="submission" date="2016-11" db="EMBL/GenBank/DDBJ databases">
        <authorList>
            <person name="Jaros S."/>
            <person name="Januszkiewicz K."/>
            <person name="Wedrychowicz H."/>
        </authorList>
    </citation>
    <scope>NUCLEOTIDE SEQUENCE [LARGE SCALE GENOMIC DNA]</scope>
    <source>
        <strain evidence="2 3">DSM 9705</strain>
    </source>
</reference>
<proteinExistence type="predicted"/>
<protein>
    <submittedName>
        <fullName evidence="2">Uncharacterized protein</fullName>
    </submittedName>
</protein>
<dbReference type="STRING" id="1121409.SAMN02745124_01906"/>
<keyword evidence="1" id="KW-0812">Transmembrane</keyword>